<feature type="chain" id="PRO_5031451670" description="Aminopeptidase" evidence="13">
    <location>
        <begin position="24"/>
        <end position="896"/>
    </location>
</feature>
<organism evidence="17 18">
    <name type="scientific">Pseudoduganella aquatica</name>
    <dbReference type="NCBI Taxonomy" id="2660641"/>
    <lineage>
        <taxon>Bacteria</taxon>
        <taxon>Pseudomonadati</taxon>
        <taxon>Pseudomonadota</taxon>
        <taxon>Betaproteobacteria</taxon>
        <taxon>Burkholderiales</taxon>
        <taxon>Oxalobacteraceae</taxon>
        <taxon>Telluria group</taxon>
        <taxon>Pseudoduganella</taxon>
    </lineage>
</organism>
<keyword evidence="3 12" id="KW-0031">Aminopeptidase</keyword>
<proteinExistence type="inferred from homology"/>
<dbReference type="Gene3D" id="1.25.50.20">
    <property type="match status" value="1"/>
</dbReference>
<dbReference type="Proteomes" id="UP000450676">
    <property type="component" value="Unassembled WGS sequence"/>
</dbReference>
<comment type="similarity">
    <text evidence="2 12">Belongs to the peptidase M1 family.</text>
</comment>
<dbReference type="EC" id="3.4.11.-" evidence="12"/>
<evidence type="ECO:0000256" key="10">
    <source>
        <dbReference type="PIRSR" id="PIRSR634016-3"/>
    </source>
</evidence>
<evidence type="ECO:0000256" key="11">
    <source>
        <dbReference type="PIRSR" id="PIRSR634016-4"/>
    </source>
</evidence>
<dbReference type="GO" id="GO:0005737">
    <property type="term" value="C:cytoplasm"/>
    <property type="evidence" value="ECO:0007669"/>
    <property type="project" value="TreeGrafter"/>
</dbReference>
<keyword evidence="7 10" id="KW-0862">Zinc</keyword>
<keyword evidence="8 12" id="KW-0482">Metalloprotease</keyword>
<dbReference type="InterPro" id="IPR034016">
    <property type="entry name" value="M1_APN-typ"/>
</dbReference>
<feature type="site" description="Transition state stabilizer" evidence="11">
    <location>
        <position position="430"/>
    </location>
</feature>
<comment type="cofactor">
    <cofactor evidence="10 12">
        <name>Zn(2+)</name>
        <dbReference type="ChEBI" id="CHEBI:29105"/>
    </cofactor>
    <text evidence="10 12">Binds 1 zinc ion per subunit.</text>
</comment>
<keyword evidence="13" id="KW-0732">Signal</keyword>
<feature type="binding site" evidence="10">
    <location>
        <position position="349"/>
    </location>
    <ligand>
        <name>Zn(2+)</name>
        <dbReference type="ChEBI" id="CHEBI:29105"/>
        <note>catalytic</note>
    </ligand>
</feature>
<evidence type="ECO:0000256" key="13">
    <source>
        <dbReference type="SAM" id="SignalP"/>
    </source>
</evidence>
<dbReference type="InterPro" id="IPR042097">
    <property type="entry name" value="Aminopeptidase_N-like_N_sf"/>
</dbReference>
<dbReference type="RefSeq" id="WP_161070731.1">
    <property type="nucleotide sequence ID" value="NZ_WWCU01000002.1"/>
</dbReference>
<dbReference type="GO" id="GO:0043171">
    <property type="term" value="P:peptide catabolic process"/>
    <property type="evidence" value="ECO:0007669"/>
    <property type="project" value="TreeGrafter"/>
</dbReference>
<accession>A0A7X4KKT2</accession>
<dbReference type="GO" id="GO:0005615">
    <property type="term" value="C:extracellular space"/>
    <property type="evidence" value="ECO:0007669"/>
    <property type="project" value="TreeGrafter"/>
</dbReference>
<evidence type="ECO:0000259" key="16">
    <source>
        <dbReference type="Pfam" id="PF17900"/>
    </source>
</evidence>
<comment type="caution">
    <text evidence="17">The sequence shown here is derived from an EMBL/GenBank/DDBJ whole genome shotgun (WGS) entry which is preliminary data.</text>
</comment>
<evidence type="ECO:0000259" key="14">
    <source>
        <dbReference type="Pfam" id="PF01433"/>
    </source>
</evidence>
<dbReference type="Gene3D" id="2.60.40.1730">
    <property type="entry name" value="tricorn interacting facor f3 domain"/>
    <property type="match status" value="1"/>
</dbReference>
<dbReference type="InterPro" id="IPR027268">
    <property type="entry name" value="Peptidase_M4/M1_CTD_sf"/>
</dbReference>
<feature type="active site" description="Proton acceptor" evidence="9">
    <location>
        <position position="346"/>
    </location>
</feature>
<evidence type="ECO:0000313" key="18">
    <source>
        <dbReference type="Proteomes" id="UP000450676"/>
    </source>
</evidence>
<dbReference type="Pfam" id="PF01433">
    <property type="entry name" value="Peptidase_M1"/>
    <property type="match status" value="1"/>
</dbReference>
<dbReference type="SUPFAM" id="SSF63737">
    <property type="entry name" value="Leukotriene A4 hydrolase N-terminal domain"/>
    <property type="match status" value="1"/>
</dbReference>
<evidence type="ECO:0000256" key="3">
    <source>
        <dbReference type="ARBA" id="ARBA00022438"/>
    </source>
</evidence>
<dbReference type="GO" id="GO:0016285">
    <property type="term" value="F:alanyl aminopeptidase activity"/>
    <property type="evidence" value="ECO:0007669"/>
    <property type="project" value="UniProtKB-EC"/>
</dbReference>
<sequence length="896" mass="96033">MQRSLISAAILSLTALAAAPAQAAQAAKAKPAKAAKAAAAESLATTQLPRNVRPTHYAISLTPDAQAATFSARVVIAIEVLEPSAVITLHALDLALASASIASGPGQQVQQASKIALNADKHTASLSFAQPLAKGSYQLAIDYSGKIGNQAAGLFSLDYDTPSGKKRALYTQFEAADARRMVPSWDEPAFRATFALEATVPADQMAVSNMPIVSSTALDGGRKLVRFATTPRMSTYLLFFGQGDFERATATEGGTELGVITVKGRLPQAQFVLDSSKAVLREYNDYFGLPYPLPKLDNLAAPGRSQFFGAMENWGAIMSFESTILLDPAISTQADKQEAFSTAAHETAHQWFGNLVTMRWWDDLWLNEGFATWMAGRTTALLHPEWQTSLNRVAGRNSAIERDALATTHPVVQRVATVEEAHAAFDEITYAKGGAVINMLENYVGEEAWREGVRGYIKANAYGNAVSDQLWQHIERAAKKPVKAIAHDFTLQPGVPLIKVSDYSCQGGQTRVTLTQGEYSKDHPNKKPLSWRVPVLAQTVGAQDVSRVLVTGGKASLTLPGCGAVLVNAGQAGYYRTVYAPKAYAALAASFGKLAPLDQLGLMTESWALGMAGKQPASDALSLARATPVDAAPQVWGRIARIFDDLRVYTRDNEATRAKLSSFAISRLAPVLARVGWDARSGEDAPTAILREQLIYSLGALGDDDVLVEARRRYDASLAGDAKALPPELRRVVLGVVARNADARVWEQLHAAAKAEQSSLVKAELYGLLGESADPALAQRALDLALSGEPDATIGSGIIAAVSREHTERAFDFAMANLPKVNTLVESSSRAGYFPALASGALNTAMADKLKAYAEANLPATARSQTNTAISRIQYRATVIRDRMPEIDAWLDRQAL</sequence>
<feature type="domain" description="Aminopeptidase N-like N-terminal" evidence="16">
    <location>
        <begin position="54"/>
        <end position="237"/>
    </location>
</feature>
<dbReference type="GO" id="GO:0070006">
    <property type="term" value="F:metalloaminopeptidase activity"/>
    <property type="evidence" value="ECO:0007669"/>
    <property type="project" value="TreeGrafter"/>
</dbReference>
<name>A0A7X4KKT2_9BURK</name>
<dbReference type="Gene3D" id="2.60.40.1910">
    <property type="match status" value="1"/>
</dbReference>
<dbReference type="InterPro" id="IPR001930">
    <property type="entry name" value="Peptidase_M1"/>
</dbReference>
<evidence type="ECO:0000256" key="1">
    <source>
        <dbReference type="ARBA" id="ARBA00000098"/>
    </source>
</evidence>
<evidence type="ECO:0000256" key="9">
    <source>
        <dbReference type="PIRSR" id="PIRSR634016-1"/>
    </source>
</evidence>
<evidence type="ECO:0000313" key="17">
    <source>
        <dbReference type="EMBL" id="MYN06358.1"/>
    </source>
</evidence>
<evidence type="ECO:0000256" key="4">
    <source>
        <dbReference type="ARBA" id="ARBA00022670"/>
    </source>
</evidence>
<comment type="catalytic activity">
    <reaction evidence="1">
        <text>Release of an N-terminal amino acid, Xaa-|-Yaa- from a peptide, amide or arylamide. Xaa is preferably Ala, but may be most amino acids including Pro (slow action). When a terminal hydrophobic residue is followed by a prolyl residue, the two may be released as an intact Xaa-Pro dipeptide.</text>
        <dbReference type="EC" id="3.4.11.2"/>
    </reaction>
</comment>
<reference evidence="17 18" key="1">
    <citation type="submission" date="2019-12" db="EMBL/GenBank/DDBJ databases">
        <title>Novel species isolated from a subtropical stream in China.</title>
        <authorList>
            <person name="Lu H."/>
        </authorList>
    </citation>
    <scope>NUCLEOTIDE SEQUENCE [LARGE SCALE GENOMIC DNA]</scope>
    <source>
        <strain evidence="17 18">FT127W</strain>
    </source>
</reference>
<evidence type="ECO:0000256" key="7">
    <source>
        <dbReference type="ARBA" id="ARBA00022833"/>
    </source>
</evidence>
<dbReference type="Pfam" id="PF17900">
    <property type="entry name" value="Peptidase_M1_N"/>
    <property type="match status" value="1"/>
</dbReference>
<evidence type="ECO:0000256" key="6">
    <source>
        <dbReference type="ARBA" id="ARBA00022801"/>
    </source>
</evidence>
<dbReference type="Pfam" id="PF11838">
    <property type="entry name" value="ERAP1_C"/>
    <property type="match status" value="1"/>
</dbReference>
<feature type="signal peptide" evidence="13">
    <location>
        <begin position="1"/>
        <end position="23"/>
    </location>
</feature>
<dbReference type="InterPro" id="IPR045357">
    <property type="entry name" value="Aminopeptidase_N-like_N"/>
</dbReference>
<keyword evidence="5 10" id="KW-0479">Metal-binding</keyword>
<dbReference type="InterPro" id="IPR024571">
    <property type="entry name" value="ERAP1-like_C_dom"/>
</dbReference>
<keyword evidence="4 12" id="KW-0645">Protease</keyword>
<dbReference type="PANTHER" id="PTHR11533:SF174">
    <property type="entry name" value="PUROMYCIN-SENSITIVE AMINOPEPTIDASE-RELATED"/>
    <property type="match status" value="1"/>
</dbReference>
<evidence type="ECO:0000259" key="15">
    <source>
        <dbReference type="Pfam" id="PF11838"/>
    </source>
</evidence>
<feature type="domain" description="Peptidase M1 membrane alanine aminopeptidase" evidence="14">
    <location>
        <begin position="272"/>
        <end position="488"/>
    </location>
</feature>
<dbReference type="FunFam" id="1.10.390.10:FF:000006">
    <property type="entry name" value="Puromycin-sensitive aminopeptidase"/>
    <property type="match status" value="1"/>
</dbReference>
<dbReference type="AlphaFoldDB" id="A0A7X4KKT2"/>
<dbReference type="GO" id="GO:0006508">
    <property type="term" value="P:proteolysis"/>
    <property type="evidence" value="ECO:0007669"/>
    <property type="project" value="UniProtKB-KW"/>
</dbReference>
<dbReference type="SUPFAM" id="SSF55486">
    <property type="entry name" value="Metalloproteases ('zincins'), catalytic domain"/>
    <property type="match status" value="1"/>
</dbReference>
<dbReference type="GO" id="GO:0016020">
    <property type="term" value="C:membrane"/>
    <property type="evidence" value="ECO:0007669"/>
    <property type="project" value="TreeGrafter"/>
</dbReference>
<evidence type="ECO:0000256" key="8">
    <source>
        <dbReference type="ARBA" id="ARBA00023049"/>
    </source>
</evidence>
<feature type="binding site" evidence="10">
    <location>
        <position position="345"/>
    </location>
    <ligand>
        <name>Zn(2+)</name>
        <dbReference type="ChEBI" id="CHEBI:29105"/>
        <note>catalytic</note>
    </ligand>
</feature>
<dbReference type="GO" id="GO:0008270">
    <property type="term" value="F:zinc ion binding"/>
    <property type="evidence" value="ECO:0007669"/>
    <property type="project" value="UniProtKB-UniRule"/>
</dbReference>
<dbReference type="PRINTS" id="PR00756">
    <property type="entry name" value="ALADIPTASE"/>
</dbReference>
<dbReference type="PANTHER" id="PTHR11533">
    <property type="entry name" value="PROTEASE M1 ZINC METALLOPROTEASE"/>
    <property type="match status" value="1"/>
</dbReference>
<protein>
    <recommendedName>
        <fullName evidence="12">Aminopeptidase</fullName>
        <ecNumber evidence="12">3.4.11.-</ecNumber>
    </recommendedName>
</protein>
<feature type="domain" description="ERAP1-like C-terminal" evidence="15">
    <location>
        <begin position="565"/>
        <end position="874"/>
    </location>
</feature>
<keyword evidence="6 12" id="KW-0378">Hydrolase</keyword>
<dbReference type="EMBL" id="WWCU01000002">
    <property type="protein sequence ID" value="MYN06358.1"/>
    <property type="molecule type" value="Genomic_DNA"/>
</dbReference>
<keyword evidence="18" id="KW-1185">Reference proteome</keyword>
<dbReference type="Gene3D" id="1.10.390.10">
    <property type="entry name" value="Neutral Protease Domain 2"/>
    <property type="match status" value="1"/>
</dbReference>
<evidence type="ECO:0000256" key="12">
    <source>
        <dbReference type="RuleBase" id="RU364040"/>
    </source>
</evidence>
<dbReference type="InterPro" id="IPR014782">
    <property type="entry name" value="Peptidase_M1_dom"/>
</dbReference>
<evidence type="ECO:0000256" key="5">
    <source>
        <dbReference type="ARBA" id="ARBA00022723"/>
    </source>
</evidence>
<dbReference type="InterPro" id="IPR050344">
    <property type="entry name" value="Peptidase_M1_aminopeptidases"/>
</dbReference>
<feature type="binding site" evidence="10">
    <location>
        <position position="368"/>
    </location>
    <ligand>
        <name>Zn(2+)</name>
        <dbReference type="ChEBI" id="CHEBI:29105"/>
        <note>catalytic</note>
    </ligand>
</feature>
<dbReference type="GO" id="GO:0042277">
    <property type="term" value="F:peptide binding"/>
    <property type="evidence" value="ECO:0007669"/>
    <property type="project" value="TreeGrafter"/>
</dbReference>
<gene>
    <name evidence="17" type="ORF">GTP77_03320</name>
</gene>
<evidence type="ECO:0000256" key="2">
    <source>
        <dbReference type="ARBA" id="ARBA00010136"/>
    </source>
</evidence>
<dbReference type="CDD" id="cd09601">
    <property type="entry name" value="M1_APN-Q_like"/>
    <property type="match status" value="1"/>
</dbReference>